<keyword evidence="8" id="KW-1185">Reference proteome</keyword>
<accession>A0A974BMW2</accession>
<dbReference type="InterPro" id="IPR039425">
    <property type="entry name" value="RNA_pol_sigma-70-like"/>
</dbReference>
<gene>
    <name evidence="7" type="ORF">HZF24_15980</name>
</gene>
<dbReference type="CDD" id="cd06171">
    <property type="entry name" value="Sigma70_r4"/>
    <property type="match status" value="1"/>
</dbReference>
<organism evidence="7 8">
    <name type="scientific">Sedimentibacter hydroxybenzoicus DSM 7310</name>
    <dbReference type="NCBI Taxonomy" id="1123245"/>
    <lineage>
        <taxon>Bacteria</taxon>
        <taxon>Bacillati</taxon>
        <taxon>Bacillota</taxon>
        <taxon>Tissierellia</taxon>
        <taxon>Sedimentibacter</taxon>
    </lineage>
</organism>
<dbReference type="InterPro" id="IPR000792">
    <property type="entry name" value="Tscrpt_reg_LuxR_C"/>
</dbReference>
<dbReference type="PROSITE" id="PS00622">
    <property type="entry name" value="HTH_LUXR_1"/>
    <property type="match status" value="1"/>
</dbReference>
<dbReference type="InterPro" id="IPR014284">
    <property type="entry name" value="RNA_pol_sigma-70_dom"/>
</dbReference>
<dbReference type="GO" id="GO:0003677">
    <property type="term" value="F:DNA binding"/>
    <property type="evidence" value="ECO:0007669"/>
    <property type="project" value="UniProtKB-KW"/>
</dbReference>
<dbReference type="SUPFAM" id="SSF88659">
    <property type="entry name" value="Sigma3 and sigma4 domains of RNA polymerase sigma factors"/>
    <property type="match status" value="1"/>
</dbReference>
<dbReference type="PANTHER" id="PTHR43133:SF8">
    <property type="entry name" value="RNA POLYMERASE SIGMA FACTOR HI_1459-RELATED"/>
    <property type="match status" value="1"/>
</dbReference>
<sequence>MLMMYLSMLDTEEDKNIFEEFHNEYAPLMYKIAYGILRDSKLAEDAVQEGFIRAIKYFESFPKKKCPQTRNKFVNMVRCAAFDIYRKRKGQQADSYDELEETIADEFAVTDDMFEGMEFERCLFMLPKSYYIILSLKHDDGYSYKEIAGILNITEENVKKRLMRARKKLKEIINEQEAKI</sequence>
<dbReference type="SUPFAM" id="SSF88946">
    <property type="entry name" value="Sigma2 domain of RNA polymerase sigma factors"/>
    <property type="match status" value="1"/>
</dbReference>
<dbReference type="Gene3D" id="1.10.1740.10">
    <property type="match status" value="1"/>
</dbReference>
<evidence type="ECO:0000313" key="8">
    <source>
        <dbReference type="Proteomes" id="UP000611629"/>
    </source>
</evidence>
<dbReference type="GO" id="GO:0016987">
    <property type="term" value="F:sigma factor activity"/>
    <property type="evidence" value="ECO:0007669"/>
    <property type="project" value="UniProtKB-KW"/>
</dbReference>
<dbReference type="RefSeq" id="WP_179239366.1">
    <property type="nucleotide sequence ID" value="NZ_JACBNQ010000025.1"/>
</dbReference>
<dbReference type="InterPro" id="IPR036388">
    <property type="entry name" value="WH-like_DNA-bd_sf"/>
</dbReference>
<evidence type="ECO:0000259" key="6">
    <source>
        <dbReference type="PROSITE" id="PS00622"/>
    </source>
</evidence>
<keyword evidence="2" id="KW-0805">Transcription regulation</keyword>
<keyword evidence="4" id="KW-0238">DNA-binding</keyword>
<dbReference type="PANTHER" id="PTHR43133">
    <property type="entry name" value="RNA POLYMERASE ECF-TYPE SIGMA FACTO"/>
    <property type="match status" value="1"/>
</dbReference>
<proteinExistence type="inferred from homology"/>
<evidence type="ECO:0000256" key="5">
    <source>
        <dbReference type="ARBA" id="ARBA00023163"/>
    </source>
</evidence>
<dbReference type="EMBL" id="JACBNQ010000025">
    <property type="protein sequence ID" value="NYB75647.1"/>
    <property type="molecule type" value="Genomic_DNA"/>
</dbReference>
<dbReference type="NCBIfam" id="TIGR02937">
    <property type="entry name" value="sigma70-ECF"/>
    <property type="match status" value="1"/>
</dbReference>
<dbReference type="InterPro" id="IPR007627">
    <property type="entry name" value="RNA_pol_sigma70_r2"/>
</dbReference>
<dbReference type="Gene3D" id="1.10.10.10">
    <property type="entry name" value="Winged helix-like DNA-binding domain superfamily/Winged helix DNA-binding domain"/>
    <property type="match status" value="1"/>
</dbReference>
<dbReference type="InterPro" id="IPR013324">
    <property type="entry name" value="RNA_pol_sigma_r3/r4-like"/>
</dbReference>
<dbReference type="GO" id="GO:0006352">
    <property type="term" value="P:DNA-templated transcription initiation"/>
    <property type="evidence" value="ECO:0007669"/>
    <property type="project" value="InterPro"/>
</dbReference>
<dbReference type="AlphaFoldDB" id="A0A974BMW2"/>
<keyword evidence="5" id="KW-0804">Transcription</keyword>
<dbReference type="Pfam" id="PF04542">
    <property type="entry name" value="Sigma70_r2"/>
    <property type="match status" value="1"/>
</dbReference>
<dbReference type="Pfam" id="PF08281">
    <property type="entry name" value="Sigma70_r4_2"/>
    <property type="match status" value="1"/>
</dbReference>
<protein>
    <submittedName>
        <fullName evidence="7">Sigma-70 family RNA polymerase sigma factor</fullName>
    </submittedName>
</protein>
<reference evidence="7" key="1">
    <citation type="submission" date="2020-07" db="EMBL/GenBank/DDBJ databases">
        <title>Genomic analysis of a strain of Sedimentibacter Hydroxybenzoicus DSM7310.</title>
        <authorList>
            <person name="Ma S."/>
        </authorList>
    </citation>
    <scope>NUCLEOTIDE SEQUENCE</scope>
    <source>
        <strain evidence="7">DSM 7310</strain>
    </source>
</reference>
<dbReference type="InterPro" id="IPR013249">
    <property type="entry name" value="RNA_pol_sigma70_r4_t2"/>
</dbReference>
<dbReference type="InterPro" id="IPR013325">
    <property type="entry name" value="RNA_pol_sigma_r2"/>
</dbReference>
<evidence type="ECO:0000256" key="1">
    <source>
        <dbReference type="ARBA" id="ARBA00010641"/>
    </source>
</evidence>
<dbReference type="Proteomes" id="UP000611629">
    <property type="component" value="Unassembled WGS sequence"/>
</dbReference>
<evidence type="ECO:0000256" key="2">
    <source>
        <dbReference type="ARBA" id="ARBA00023015"/>
    </source>
</evidence>
<feature type="domain" description="HTH luxR-type" evidence="6">
    <location>
        <begin position="141"/>
        <end position="168"/>
    </location>
</feature>
<evidence type="ECO:0000256" key="3">
    <source>
        <dbReference type="ARBA" id="ARBA00023082"/>
    </source>
</evidence>
<evidence type="ECO:0000313" key="7">
    <source>
        <dbReference type="EMBL" id="NYB75647.1"/>
    </source>
</evidence>
<comment type="caution">
    <text evidence="7">The sequence shown here is derived from an EMBL/GenBank/DDBJ whole genome shotgun (WGS) entry which is preliminary data.</text>
</comment>
<evidence type="ECO:0000256" key="4">
    <source>
        <dbReference type="ARBA" id="ARBA00023125"/>
    </source>
</evidence>
<name>A0A974BMW2_SEDHY</name>
<comment type="similarity">
    <text evidence="1">Belongs to the sigma-70 factor family. ECF subfamily.</text>
</comment>
<keyword evidence="3" id="KW-0731">Sigma factor</keyword>